<evidence type="ECO:0000256" key="2">
    <source>
        <dbReference type="ARBA" id="ARBA00022741"/>
    </source>
</evidence>
<dbReference type="Gene3D" id="1.10.510.10">
    <property type="entry name" value="Transferase(Phosphotransferase) domain 1"/>
    <property type="match status" value="1"/>
</dbReference>
<dbReference type="CDD" id="cd14014">
    <property type="entry name" value="STKc_PknB_like"/>
    <property type="match status" value="1"/>
</dbReference>
<evidence type="ECO:0000313" key="9">
    <source>
        <dbReference type="Proteomes" id="UP001217485"/>
    </source>
</evidence>
<dbReference type="Gene3D" id="3.30.200.20">
    <property type="entry name" value="Phosphorylase Kinase, domain 1"/>
    <property type="match status" value="1"/>
</dbReference>
<keyword evidence="9" id="KW-1185">Reference proteome</keyword>
<organism evidence="8 9">
    <name type="scientific">Sorangium atrum</name>
    <dbReference type="NCBI Taxonomy" id="2995308"/>
    <lineage>
        <taxon>Bacteria</taxon>
        <taxon>Pseudomonadati</taxon>
        <taxon>Myxococcota</taxon>
        <taxon>Polyangia</taxon>
        <taxon>Polyangiales</taxon>
        <taxon>Polyangiaceae</taxon>
        <taxon>Sorangium</taxon>
    </lineage>
</organism>
<feature type="transmembrane region" description="Helical" evidence="6">
    <location>
        <begin position="46"/>
        <end position="63"/>
    </location>
</feature>
<dbReference type="GO" id="GO:0016301">
    <property type="term" value="F:kinase activity"/>
    <property type="evidence" value="ECO:0007669"/>
    <property type="project" value="UniProtKB-KW"/>
</dbReference>
<gene>
    <name evidence="8" type="ORF">POL72_22030</name>
</gene>
<dbReference type="SUPFAM" id="SSF56112">
    <property type="entry name" value="Protein kinase-like (PK-like)"/>
    <property type="match status" value="1"/>
</dbReference>
<evidence type="ECO:0000256" key="6">
    <source>
        <dbReference type="SAM" id="Phobius"/>
    </source>
</evidence>
<keyword evidence="6" id="KW-0812">Transmembrane</keyword>
<evidence type="ECO:0000256" key="1">
    <source>
        <dbReference type="ARBA" id="ARBA00022679"/>
    </source>
</evidence>
<comment type="caution">
    <text evidence="8">The sequence shown here is derived from an EMBL/GenBank/DDBJ whole genome shotgun (WGS) entry which is preliminary data.</text>
</comment>
<reference evidence="8 9" key="1">
    <citation type="submission" date="2023-01" db="EMBL/GenBank/DDBJ databases">
        <title>Minimal conservation of predation-associated metabolite biosynthetic gene clusters underscores biosynthetic potential of Myxococcota including descriptions for ten novel species: Archangium lansinium sp. nov., Myxococcus landrumus sp. nov., Nannocystis bai.</title>
        <authorList>
            <person name="Ahearne A."/>
            <person name="Stevens C."/>
            <person name="Dowd S."/>
        </authorList>
    </citation>
    <scope>NUCLEOTIDE SEQUENCE [LARGE SCALE GENOMIC DNA]</scope>
    <source>
        <strain evidence="8 9">WIWO2</strain>
    </source>
</reference>
<evidence type="ECO:0000313" key="8">
    <source>
        <dbReference type="EMBL" id="MDC0680437.1"/>
    </source>
</evidence>
<dbReference type="RefSeq" id="WP_272097476.1">
    <property type="nucleotide sequence ID" value="NZ_JAQNDK010000002.1"/>
</dbReference>
<feature type="transmembrane region" description="Helical" evidence="6">
    <location>
        <begin position="106"/>
        <end position="124"/>
    </location>
</feature>
<feature type="binding site" evidence="5">
    <location>
        <position position="258"/>
    </location>
    <ligand>
        <name>ATP</name>
        <dbReference type="ChEBI" id="CHEBI:30616"/>
    </ligand>
</feature>
<proteinExistence type="predicted"/>
<feature type="transmembrane region" description="Helical" evidence="6">
    <location>
        <begin position="75"/>
        <end position="94"/>
    </location>
</feature>
<dbReference type="SMART" id="SM00220">
    <property type="entry name" value="S_TKc"/>
    <property type="match status" value="1"/>
</dbReference>
<dbReference type="InterPro" id="IPR011009">
    <property type="entry name" value="Kinase-like_dom_sf"/>
</dbReference>
<feature type="transmembrane region" description="Helical" evidence="6">
    <location>
        <begin position="199"/>
        <end position="217"/>
    </location>
</feature>
<keyword evidence="1" id="KW-0808">Transferase</keyword>
<dbReference type="InterPro" id="IPR017441">
    <property type="entry name" value="Protein_kinase_ATP_BS"/>
</dbReference>
<protein>
    <submittedName>
        <fullName evidence="8">Serine/threonine-protein kinase</fullName>
    </submittedName>
</protein>
<accession>A0ABT5C5J3</accession>
<sequence>MGLARDSMSETVFLGPDASKTCARPRWEWLSPRLPPDLEQEATRRVAWMALCTIVAGALGFLVSELIPGLELGPYPIRVAVFLPFMLVSAALFVIARRGLLSPPRIVDLSFAYKILGAALLSVISNAQPWPEGPMLPGWPPVAVWVLMFPIIVPAPSVRTLFTSTLAILTDPACLWVLVRSGFMEPPSREAMFRRFFPSVIALALSVLVSRVVFGLGRKLDAARELGSYRLVERLGGGGMGEVWRAKHRMLARPAAVKLIRPEAFQGEPSSNGNAKARFEREAQATAALRSPHTIGIFDFGVARDGSFYYVMELLDGMDLDTLVKLDGPQPPARVVHLLRQACHSLHEAHRAFFVHRDIKPANLFLCRYGADLDFLKVLDFGLVAQRKKDADPSKLTADNAITGTPAFMAPEVVLGDRPIDGRTDIYALGCVAYWLLTGALVFEAETSMKTMLLHATEAPVAPSKRAARAIPPALDRIVLDCLEKDPARRPQSARELSERLAALHMDADWTEQHAAAWWETVAPPSLSGQAARAAVDAFG</sequence>
<dbReference type="Pfam" id="PF00069">
    <property type="entry name" value="Pkinase"/>
    <property type="match status" value="1"/>
</dbReference>
<keyword evidence="4 5" id="KW-0067">ATP-binding</keyword>
<dbReference type="InterPro" id="IPR008271">
    <property type="entry name" value="Ser/Thr_kinase_AS"/>
</dbReference>
<keyword evidence="6" id="KW-0472">Membrane</keyword>
<keyword evidence="3 8" id="KW-0418">Kinase</keyword>
<dbReference type="InterPro" id="IPR000719">
    <property type="entry name" value="Prot_kinase_dom"/>
</dbReference>
<dbReference type="PANTHER" id="PTHR43289:SF6">
    <property type="entry name" value="SERINE_THREONINE-PROTEIN KINASE NEKL-3"/>
    <property type="match status" value="1"/>
</dbReference>
<name>A0ABT5C5J3_9BACT</name>
<dbReference type="Proteomes" id="UP001217485">
    <property type="component" value="Unassembled WGS sequence"/>
</dbReference>
<keyword evidence="2 5" id="KW-0547">Nucleotide-binding</keyword>
<evidence type="ECO:0000256" key="4">
    <source>
        <dbReference type="ARBA" id="ARBA00022840"/>
    </source>
</evidence>
<feature type="transmembrane region" description="Helical" evidence="6">
    <location>
        <begin position="136"/>
        <end position="153"/>
    </location>
</feature>
<keyword evidence="6" id="KW-1133">Transmembrane helix</keyword>
<evidence type="ECO:0000256" key="5">
    <source>
        <dbReference type="PROSITE-ProRule" id="PRU10141"/>
    </source>
</evidence>
<evidence type="ECO:0000256" key="3">
    <source>
        <dbReference type="ARBA" id="ARBA00022777"/>
    </source>
</evidence>
<dbReference type="PROSITE" id="PS00107">
    <property type="entry name" value="PROTEIN_KINASE_ATP"/>
    <property type="match status" value="1"/>
</dbReference>
<feature type="domain" description="Protein kinase" evidence="7">
    <location>
        <begin position="229"/>
        <end position="504"/>
    </location>
</feature>
<dbReference type="EMBL" id="JAQNDK010000002">
    <property type="protein sequence ID" value="MDC0680437.1"/>
    <property type="molecule type" value="Genomic_DNA"/>
</dbReference>
<dbReference type="PROSITE" id="PS50011">
    <property type="entry name" value="PROTEIN_KINASE_DOM"/>
    <property type="match status" value="1"/>
</dbReference>
<evidence type="ECO:0000259" key="7">
    <source>
        <dbReference type="PROSITE" id="PS50011"/>
    </source>
</evidence>
<dbReference type="PROSITE" id="PS00108">
    <property type="entry name" value="PROTEIN_KINASE_ST"/>
    <property type="match status" value="1"/>
</dbReference>
<dbReference type="PANTHER" id="PTHR43289">
    <property type="entry name" value="MITOGEN-ACTIVATED PROTEIN KINASE KINASE KINASE 20-RELATED"/>
    <property type="match status" value="1"/>
</dbReference>